<evidence type="ECO:0000313" key="5">
    <source>
        <dbReference type="EnsemblMetazoa" id="XP_029342879.1"/>
    </source>
</evidence>
<feature type="domain" description="RING-type" evidence="4">
    <location>
        <begin position="643"/>
        <end position="680"/>
    </location>
</feature>
<evidence type="ECO:0000256" key="3">
    <source>
        <dbReference type="PROSITE-ProRule" id="PRU00175"/>
    </source>
</evidence>
<dbReference type="InterPro" id="IPR013083">
    <property type="entry name" value="Znf_RING/FYVE/PHD"/>
</dbReference>
<dbReference type="OrthoDB" id="90756at2759"/>
<dbReference type="PANTHER" id="PTHR47160">
    <property type="entry name" value="PUTATIVE-RELATED"/>
    <property type="match status" value="1"/>
</dbReference>
<dbReference type="SUPFAM" id="SSF57850">
    <property type="entry name" value="RING/U-box"/>
    <property type="match status" value="1"/>
</dbReference>
<dbReference type="Gene3D" id="3.30.40.10">
    <property type="entry name" value="Zinc/RING finger domain, C3HC4 (zinc finger)"/>
    <property type="match status" value="1"/>
</dbReference>
<dbReference type="Pfam" id="PF13920">
    <property type="entry name" value="zf-C3HC4_3"/>
    <property type="match status" value="1"/>
</dbReference>
<evidence type="ECO:0000256" key="1">
    <source>
        <dbReference type="ARBA" id="ARBA00022771"/>
    </source>
</evidence>
<evidence type="ECO:0000256" key="2">
    <source>
        <dbReference type="ARBA" id="ARBA00022833"/>
    </source>
</evidence>
<dbReference type="Pfam" id="PF10551">
    <property type="entry name" value="MULE"/>
    <property type="match status" value="1"/>
</dbReference>
<protein>
    <recommendedName>
        <fullName evidence="4">RING-type domain-containing protein</fullName>
    </recommendedName>
</protein>
<dbReference type="EnsemblMetazoa" id="XM_029487019.1">
    <property type="protein sequence ID" value="XP_029342879.1"/>
    <property type="gene ID" value="LOC107882348"/>
</dbReference>
<accession>A0A8R2NLV8</accession>
<reference evidence="6" key="1">
    <citation type="submission" date="2010-06" db="EMBL/GenBank/DDBJ databases">
        <authorList>
            <person name="Jiang H."/>
            <person name="Abraham K."/>
            <person name="Ali S."/>
            <person name="Alsbrooks S.L."/>
            <person name="Anim B.N."/>
            <person name="Anosike U.S."/>
            <person name="Attaway T."/>
            <person name="Bandaranaike D.P."/>
            <person name="Battles P.K."/>
            <person name="Bell S.N."/>
            <person name="Bell A.V."/>
            <person name="Beltran B."/>
            <person name="Bickham C."/>
            <person name="Bustamante Y."/>
            <person name="Caleb T."/>
            <person name="Canada A."/>
            <person name="Cardenas V."/>
            <person name="Carter K."/>
            <person name="Chacko J."/>
            <person name="Chandrabose M.N."/>
            <person name="Chavez D."/>
            <person name="Chavez A."/>
            <person name="Chen L."/>
            <person name="Chu H.-S."/>
            <person name="Claassen K.J."/>
            <person name="Cockrell R."/>
            <person name="Collins M."/>
            <person name="Cooper J.A."/>
            <person name="Cree A."/>
            <person name="Curry S.M."/>
            <person name="Da Y."/>
            <person name="Dao M.D."/>
            <person name="Das B."/>
            <person name="Davila M.-L."/>
            <person name="Davy-Carroll L."/>
            <person name="Denson S."/>
            <person name="Dinh H."/>
            <person name="Ebong V.E."/>
            <person name="Edwards J.R."/>
            <person name="Egan A."/>
            <person name="El-Daye J."/>
            <person name="Escobedo L."/>
            <person name="Fernandez S."/>
            <person name="Fernando P.R."/>
            <person name="Flagg N."/>
            <person name="Forbes L.D."/>
            <person name="Fowler R.G."/>
            <person name="Fu Q."/>
            <person name="Gabisi R.A."/>
            <person name="Ganer J."/>
            <person name="Garbino Pronczuk A."/>
            <person name="Garcia R.M."/>
            <person name="Garner T."/>
            <person name="Garrett T.E."/>
            <person name="Gonzalez D.A."/>
            <person name="Hamid H."/>
            <person name="Hawkins E.S."/>
            <person name="Hirani K."/>
            <person name="Hogues M.E."/>
            <person name="Hollins B."/>
            <person name="Hsiao C.-H."/>
            <person name="Jabil R."/>
            <person name="James M.L."/>
            <person name="Jhangiani S.N."/>
            <person name="Johnson B."/>
            <person name="Johnson Q."/>
            <person name="Joshi V."/>
            <person name="Kalu J.B."/>
            <person name="Kam C."/>
            <person name="Kashfia A."/>
            <person name="Keebler J."/>
            <person name="Kisamo H."/>
            <person name="Kovar C.L."/>
            <person name="Lago L.A."/>
            <person name="Lai C.-Y."/>
            <person name="Laidlaw J."/>
            <person name="Lara F."/>
            <person name="Le T.-K."/>
            <person name="Lee S.L."/>
            <person name="Legall F.H."/>
            <person name="Lemon S.J."/>
            <person name="Lewis L.R."/>
            <person name="Li B."/>
            <person name="Liu Y."/>
            <person name="Liu Y.-S."/>
            <person name="Lopez J."/>
            <person name="Lozado R.J."/>
            <person name="Lu J."/>
            <person name="Madu R.C."/>
            <person name="Maheshwari M."/>
            <person name="Maheshwari R."/>
            <person name="Malloy K."/>
            <person name="Martinez E."/>
            <person name="Mathew T."/>
            <person name="Mercado I.C."/>
            <person name="Mercado C."/>
            <person name="Meyer B."/>
            <person name="Montgomery K."/>
            <person name="Morgan M.B."/>
            <person name="Munidasa M."/>
            <person name="Nazareth L.V."/>
            <person name="Nelson J."/>
            <person name="Ng B.M."/>
            <person name="Nguyen N.B."/>
            <person name="Nguyen P.Q."/>
            <person name="Nguyen T."/>
            <person name="Obregon M."/>
            <person name="Okwuonu G.O."/>
            <person name="Onwere C.G."/>
            <person name="Orozco G."/>
            <person name="Parra A."/>
            <person name="Patel S."/>
            <person name="Patil S."/>
            <person name="Perez A."/>
            <person name="Perez Y."/>
            <person name="Pham C."/>
            <person name="Primus E.L."/>
            <person name="Pu L.-L."/>
            <person name="Puazo M."/>
            <person name="Qin X."/>
            <person name="Quiroz J.B."/>
            <person name="Reese J."/>
            <person name="Richards S."/>
            <person name="Rives C.M."/>
            <person name="Robberts R."/>
            <person name="Ruiz S.J."/>
            <person name="Ruiz M.J."/>
            <person name="Santibanez J."/>
            <person name="Schneider B.W."/>
            <person name="Sisson I."/>
            <person name="Smith M."/>
            <person name="Sodergren E."/>
            <person name="Song X.-Z."/>
            <person name="Song B.B."/>
            <person name="Summersgill H."/>
            <person name="Thelus R."/>
            <person name="Thornton R.D."/>
            <person name="Trejos Z.Y."/>
            <person name="Usmani K."/>
            <person name="Vattathil S."/>
            <person name="Villasana D."/>
            <person name="Walker D.L."/>
            <person name="Wang S."/>
            <person name="Wang K."/>
            <person name="White C.S."/>
            <person name="Williams A.C."/>
            <person name="Williamson J."/>
            <person name="Wilson K."/>
            <person name="Woghiren I.O."/>
            <person name="Woodworth J.R."/>
            <person name="Worley K.C."/>
            <person name="Wright R.A."/>
            <person name="Wu W."/>
            <person name="Young L."/>
            <person name="Zhang L."/>
            <person name="Zhang J."/>
            <person name="Zhu Y."/>
            <person name="Muzny D.M."/>
            <person name="Weinstock G."/>
            <person name="Gibbs R.A."/>
        </authorList>
    </citation>
    <scope>NUCLEOTIDE SEQUENCE [LARGE SCALE GENOMIC DNA]</scope>
    <source>
        <strain evidence="6">LSR1</strain>
    </source>
</reference>
<dbReference type="InterPro" id="IPR018289">
    <property type="entry name" value="MULE_transposase_dom"/>
</dbReference>
<dbReference type="InterPro" id="IPR001841">
    <property type="entry name" value="Znf_RING"/>
</dbReference>
<proteinExistence type="predicted"/>
<dbReference type="PANTHER" id="PTHR47160:SF10">
    <property type="entry name" value="MULE TRANSPOSASE DOMAIN-CONTAINING PROTEIN"/>
    <property type="match status" value="1"/>
</dbReference>
<dbReference type="PROSITE" id="PS50089">
    <property type="entry name" value="ZF_RING_2"/>
    <property type="match status" value="1"/>
</dbReference>
<reference evidence="5" key="2">
    <citation type="submission" date="2022-06" db="UniProtKB">
        <authorList>
            <consortium name="EnsemblMetazoa"/>
        </authorList>
    </citation>
    <scope>IDENTIFICATION</scope>
</reference>
<name>A0A8R2NLV8_ACYPI</name>
<evidence type="ECO:0000259" key="4">
    <source>
        <dbReference type="PROSITE" id="PS50089"/>
    </source>
</evidence>
<keyword evidence="2" id="KW-0862">Zinc</keyword>
<dbReference type="Proteomes" id="UP000007819">
    <property type="component" value="Chromosome A1"/>
</dbReference>
<organism evidence="5 6">
    <name type="scientific">Acyrthosiphon pisum</name>
    <name type="common">Pea aphid</name>
    <dbReference type="NCBI Taxonomy" id="7029"/>
    <lineage>
        <taxon>Eukaryota</taxon>
        <taxon>Metazoa</taxon>
        <taxon>Ecdysozoa</taxon>
        <taxon>Arthropoda</taxon>
        <taxon>Hexapoda</taxon>
        <taxon>Insecta</taxon>
        <taxon>Pterygota</taxon>
        <taxon>Neoptera</taxon>
        <taxon>Paraneoptera</taxon>
        <taxon>Hemiptera</taxon>
        <taxon>Sternorrhyncha</taxon>
        <taxon>Aphidomorpha</taxon>
        <taxon>Aphidoidea</taxon>
        <taxon>Aphididae</taxon>
        <taxon>Macrosiphini</taxon>
        <taxon>Acyrthosiphon</taxon>
    </lineage>
</organism>
<keyword evidence="1 3" id="KW-0479">Metal-binding</keyword>
<dbReference type="KEGG" id="api:107882348"/>
<evidence type="ECO:0000313" key="6">
    <source>
        <dbReference type="Proteomes" id="UP000007819"/>
    </source>
</evidence>
<keyword evidence="1 3" id="KW-0863">Zinc-finger</keyword>
<dbReference type="GO" id="GO:0008270">
    <property type="term" value="F:zinc ion binding"/>
    <property type="evidence" value="ECO:0007669"/>
    <property type="project" value="UniProtKB-KW"/>
</dbReference>
<sequence>MKHQHFYYVKNGSNSRGVCYYKCKFASKFGCPGSMKVCVNDGLKRYEVLKHHNHLVSDEDSNMIDFKNILKQRSKNEIGSLNEMYEEEARLNQNAAAHYSWKTAESLMRSCRKRSLPPLPNTLRELADQFESNLLNRYQTGGEQIFKGCVEDITGKHSIVFACQSLIDQALQFDINQMHVDATFKVVPSKPKSHQLLIIHVMIDNYSIPLVYALMEKKSANAYNSVLNFVKQNILQQFRPTIAITDYETALREMIVRNFPSATIHGCWFHVNQAVWRKMKKLGYLQLMKNNPWAVKILRMLMVIPLLPAQRIEEGFNELKRYAGAHNVDLHMLFDYYERYWLRNVGVEVLSVYKKVYRTNNNIESFHNKLRQTFQVSHPNIWAFLGNLCKINTNYSIKLNQLENGLALSRNMKSKYITNDSRIRTASRQLRQGRLSIKSFLLRCSFTVAGYEERMRFMALGQNNIEPLLMNDDNLDVTVEEPAYNVEEPLVNEGVHNINANNSFDIDSDNSDSMVFVRRRRRIFSITDDESENESNCYGVENPEVPQHEPHINIFDEFPSEYNGELDLQGVEAVVDQNNVDVVMLLDNDPVNDEDFIIPEDRDPDIIYMMELDARSRRLELENIPFVPVPIVLPTLENQDSKCIICTEADRTHAFIPCGHKILCGDCVNLLEPKRCPACSEHFTTSLRIW</sequence>
<dbReference type="RefSeq" id="XP_029342879.1">
    <property type="nucleotide sequence ID" value="XM_029487019.1"/>
</dbReference>
<dbReference type="GeneID" id="107882348"/>
<dbReference type="AlphaFoldDB" id="A0A8R2NLV8"/>
<keyword evidence="6" id="KW-1185">Reference proteome</keyword>